<dbReference type="AlphaFoldDB" id="A0AAV7XBT8"/>
<protein>
    <recommendedName>
        <fullName evidence="2">BRCT domain-containing protein</fullName>
    </recommendedName>
</protein>
<feature type="domain" description="BRCT" evidence="2">
    <location>
        <begin position="555"/>
        <end position="640"/>
    </location>
</feature>
<dbReference type="Gene3D" id="2.60.120.260">
    <property type="entry name" value="Galactose-binding domain-like"/>
    <property type="match status" value="1"/>
</dbReference>
<dbReference type="GO" id="GO:0005634">
    <property type="term" value="C:nucleus"/>
    <property type="evidence" value="ECO:0007669"/>
    <property type="project" value="InterPro"/>
</dbReference>
<dbReference type="EMBL" id="JAPTSV010000011">
    <property type="protein sequence ID" value="KAJ1522613.1"/>
    <property type="molecule type" value="Genomic_DNA"/>
</dbReference>
<gene>
    <name evidence="3" type="ORF">ONE63_001791</name>
</gene>
<dbReference type="SMART" id="SM00292">
    <property type="entry name" value="BRCT"/>
    <property type="match status" value="2"/>
</dbReference>
<dbReference type="InterPro" id="IPR008979">
    <property type="entry name" value="Galactose-bd-like_sf"/>
</dbReference>
<accession>A0AAV7XBT8</accession>
<feature type="compositionally biased region" description="Basic and acidic residues" evidence="1">
    <location>
        <begin position="505"/>
        <end position="521"/>
    </location>
</feature>
<dbReference type="PANTHER" id="PTHR11370">
    <property type="entry name" value="DNA-REPAIR PROTEIN XRCC1"/>
    <property type="match status" value="1"/>
</dbReference>
<dbReference type="PANTHER" id="PTHR11370:SF5">
    <property type="entry name" value="DNA REPAIR PROTEIN XRCC1"/>
    <property type="match status" value="1"/>
</dbReference>
<feature type="domain" description="BRCT" evidence="2">
    <location>
        <begin position="344"/>
        <end position="431"/>
    </location>
</feature>
<dbReference type="SUPFAM" id="SSF52113">
    <property type="entry name" value="BRCT domain"/>
    <property type="match status" value="2"/>
</dbReference>
<proteinExistence type="predicted"/>
<feature type="region of interest" description="Disordered" evidence="1">
    <location>
        <begin position="192"/>
        <end position="338"/>
    </location>
</feature>
<dbReference type="Pfam" id="PF12738">
    <property type="entry name" value="PTCB-BRCT"/>
    <property type="match status" value="1"/>
</dbReference>
<feature type="compositionally biased region" description="Basic and acidic residues" evidence="1">
    <location>
        <begin position="301"/>
        <end position="317"/>
    </location>
</feature>
<evidence type="ECO:0000313" key="4">
    <source>
        <dbReference type="Proteomes" id="UP001075354"/>
    </source>
</evidence>
<dbReference type="InterPro" id="IPR001357">
    <property type="entry name" value="BRCT_dom"/>
</dbReference>
<organism evidence="3 4">
    <name type="scientific">Megalurothrips usitatus</name>
    <name type="common">bean blossom thrips</name>
    <dbReference type="NCBI Taxonomy" id="439358"/>
    <lineage>
        <taxon>Eukaryota</taxon>
        <taxon>Metazoa</taxon>
        <taxon>Ecdysozoa</taxon>
        <taxon>Arthropoda</taxon>
        <taxon>Hexapoda</taxon>
        <taxon>Insecta</taxon>
        <taxon>Pterygota</taxon>
        <taxon>Neoptera</taxon>
        <taxon>Paraneoptera</taxon>
        <taxon>Thysanoptera</taxon>
        <taxon>Terebrantia</taxon>
        <taxon>Thripoidea</taxon>
        <taxon>Thripidae</taxon>
        <taxon>Megalurothrips</taxon>
    </lineage>
</organism>
<dbReference type="GO" id="GO:0006284">
    <property type="term" value="P:base-excision repair"/>
    <property type="evidence" value="ECO:0007669"/>
    <property type="project" value="TreeGrafter"/>
</dbReference>
<dbReference type="Proteomes" id="UP001075354">
    <property type="component" value="Chromosome 11"/>
</dbReference>
<feature type="region of interest" description="Disordered" evidence="1">
    <location>
        <begin position="455"/>
        <end position="483"/>
    </location>
</feature>
<dbReference type="FunFam" id="2.60.120.260:FF:000025">
    <property type="entry name" value="DNA repair protein XRCC1 isoform X1"/>
    <property type="match status" value="1"/>
</dbReference>
<keyword evidence="4" id="KW-1185">Reference proteome</keyword>
<feature type="compositionally biased region" description="Basic and acidic residues" evidence="1">
    <location>
        <begin position="277"/>
        <end position="294"/>
    </location>
</feature>
<dbReference type="Pfam" id="PF16589">
    <property type="entry name" value="BRCT_2"/>
    <property type="match status" value="1"/>
</dbReference>
<sequence length="641" mass="72529">MPQVKFDRIVSCSSEHPAYPAKNLLLGRDYSRKWKCKEPGEERISVIIQLTQQYVITGIDIGNECAAFVEVLVSRTSTPDDFQVLLVMSSFMTPMDARSETNKNRVRMFSQKELSDSVRQEKWDRIKVVCTQPFNKHLQYGLSFIVLHTSEPKSESSLNPSTPAKKTIGRFALKDDDNDNDISVGSFFSRRKDLQVSPPRPAPATGAAAVRDASSPANFSDLKGSTKRKGSDDLNDSQKKKRGIPKKDMNSTLDASASTSASVDSIPKTKRNGGTPKTDEKSQKNREKNDDRGLKTLPSPDRSKIKDNAKLHKHSSDDDQDHANAAPGSSRENQSSLKNVTYKPFNKLFEGVEIVISGYENPGRGDVRDKALAMGARYNGNWSRSSTHLICAFPNTPKFNEVQGRGVIVIRDWVDDCFRERKKLSWRKYATVVKERQDVHDDPEVWELVPDKDVNNAPQMRRNNLAVQDTRLGSDSEDSEDEIEKIRAKQKLKKTKLENELKVEAKEKDAKKDSKNKKSEVYDGSTDVDSEEEAKNRLTEWSERQKKVTKDNLPPLPDFFKKKTFYVSQDLSETDRQSVCRYITAFGGEILHVQDKSVQYIISTKGCKLPEGSRSTCVTPEWIWECNDSQRLISPVLFEIE</sequence>
<dbReference type="Pfam" id="PF01834">
    <property type="entry name" value="XRCC1_N"/>
    <property type="match status" value="1"/>
</dbReference>
<feature type="compositionally biased region" description="Basic and acidic residues" evidence="1">
    <location>
        <begin position="229"/>
        <end position="238"/>
    </location>
</feature>
<name>A0AAV7XBT8_9NEOP</name>
<evidence type="ECO:0000256" key="1">
    <source>
        <dbReference type="SAM" id="MobiDB-lite"/>
    </source>
</evidence>
<feature type="compositionally biased region" description="Basic and acidic residues" evidence="1">
    <location>
        <begin position="533"/>
        <end position="546"/>
    </location>
</feature>
<feature type="compositionally biased region" description="Polar residues" evidence="1">
    <location>
        <begin position="456"/>
        <end position="473"/>
    </location>
</feature>
<comment type="caution">
    <text evidence="3">The sequence shown here is derived from an EMBL/GenBank/DDBJ whole genome shotgun (WGS) entry which is preliminary data.</text>
</comment>
<dbReference type="Gene3D" id="3.40.50.10190">
    <property type="entry name" value="BRCT domain"/>
    <property type="match status" value="2"/>
</dbReference>
<reference evidence="3" key="1">
    <citation type="submission" date="2022-12" db="EMBL/GenBank/DDBJ databases">
        <title>Chromosome-level genome assembly of the bean flower thrips Megalurothrips usitatus.</title>
        <authorList>
            <person name="Ma L."/>
            <person name="Liu Q."/>
            <person name="Li H."/>
            <person name="Cai W."/>
        </authorList>
    </citation>
    <scope>NUCLEOTIDE SEQUENCE</scope>
    <source>
        <strain evidence="3">Cailab_2022a</strain>
    </source>
</reference>
<dbReference type="InterPro" id="IPR002706">
    <property type="entry name" value="Xrcc1_N"/>
</dbReference>
<dbReference type="GO" id="GO:0003684">
    <property type="term" value="F:damaged DNA binding"/>
    <property type="evidence" value="ECO:0007669"/>
    <property type="project" value="InterPro"/>
</dbReference>
<feature type="region of interest" description="Disordered" evidence="1">
    <location>
        <begin position="505"/>
        <end position="546"/>
    </location>
</feature>
<dbReference type="SUPFAM" id="SSF49785">
    <property type="entry name" value="Galactose-binding domain-like"/>
    <property type="match status" value="1"/>
</dbReference>
<feature type="compositionally biased region" description="Low complexity" evidence="1">
    <location>
        <begin position="251"/>
        <end position="265"/>
    </location>
</feature>
<dbReference type="PROSITE" id="PS50172">
    <property type="entry name" value="BRCT"/>
    <property type="match status" value="2"/>
</dbReference>
<evidence type="ECO:0000259" key="2">
    <source>
        <dbReference type="PROSITE" id="PS50172"/>
    </source>
</evidence>
<dbReference type="InterPro" id="IPR036420">
    <property type="entry name" value="BRCT_dom_sf"/>
</dbReference>
<dbReference type="GO" id="GO:0000012">
    <property type="term" value="P:single strand break repair"/>
    <property type="evidence" value="ECO:0007669"/>
    <property type="project" value="InterPro"/>
</dbReference>
<evidence type="ECO:0000313" key="3">
    <source>
        <dbReference type="EMBL" id="KAJ1522613.1"/>
    </source>
</evidence>